<evidence type="ECO:0000256" key="2">
    <source>
        <dbReference type="SAM" id="SignalP"/>
    </source>
</evidence>
<feature type="region of interest" description="Disordered" evidence="1">
    <location>
        <begin position="29"/>
        <end position="70"/>
    </location>
</feature>
<name>A0A1H9SEK9_9BACI</name>
<protein>
    <submittedName>
        <fullName evidence="3">Uncharacterized protein</fullName>
    </submittedName>
</protein>
<dbReference type="EMBL" id="FOGL01000011">
    <property type="protein sequence ID" value="SER83424.1"/>
    <property type="molecule type" value="Genomic_DNA"/>
</dbReference>
<evidence type="ECO:0000313" key="4">
    <source>
        <dbReference type="Proteomes" id="UP000199687"/>
    </source>
</evidence>
<sequence length="329" mass="37498">MTSFSRNRILFIVSIISMFLLAACTNAEGSNNSTKEAENSDDKTTESEQETEEESGKVEKNEETNADLGDHHVVLGGEITRQDGKFIIEGKSNLLPGSRLVGELLLENEEEDEAFSNTTELVQDDGSFYMELEDHQFGTAQFVISFSFHEVQDDNIFEHYGENGENLEGPYIYQYQDGGEMYQQAKVIAEYDDEFSTLTLSEPDWNEIPADMGDQRVWIEVDDIREDGEYYYLSGRSNLLEGSYITGEYIYNDDSTRVLPDGSFHLKIPYKYAEGESFIIEFRPGSMSQWKPIEEHYGSNGEKLIGNLVEIPSMSSSQIIRKEIPWEKE</sequence>
<dbReference type="AlphaFoldDB" id="A0A1H9SEK9"/>
<dbReference type="STRING" id="531814.SAMN04487944_1112"/>
<evidence type="ECO:0000256" key="1">
    <source>
        <dbReference type="SAM" id="MobiDB-lite"/>
    </source>
</evidence>
<feature type="compositionally biased region" description="Basic and acidic residues" evidence="1">
    <location>
        <begin position="54"/>
        <end position="70"/>
    </location>
</feature>
<proteinExistence type="predicted"/>
<dbReference type="RefSeq" id="WP_089741143.1">
    <property type="nucleotide sequence ID" value="NZ_FOGL01000011.1"/>
</dbReference>
<dbReference type="PROSITE" id="PS51257">
    <property type="entry name" value="PROKAR_LIPOPROTEIN"/>
    <property type="match status" value="1"/>
</dbReference>
<keyword evidence="4" id="KW-1185">Reference proteome</keyword>
<reference evidence="3 4" key="1">
    <citation type="submission" date="2016-10" db="EMBL/GenBank/DDBJ databases">
        <authorList>
            <person name="de Groot N.N."/>
        </authorList>
    </citation>
    <scope>NUCLEOTIDE SEQUENCE [LARGE SCALE GENOMIC DNA]</scope>
    <source>
        <strain evidence="3 4">CGMCC 1.7727</strain>
    </source>
</reference>
<organism evidence="3 4">
    <name type="scientific">Gracilibacillus ureilyticus</name>
    <dbReference type="NCBI Taxonomy" id="531814"/>
    <lineage>
        <taxon>Bacteria</taxon>
        <taxon>Bacillati</taxon>
        <taxon>Bacillota</taxon>
        <taxon>Bacilli</taxon>
        <taxon>Bacillales</taxon>
        <taxon>Bacillaceae</taxon>
        <taxon>Gracilibacillus</taxon>
    </lineage>
</organism>
<feature type="signal peptide" evidence="2">
    <location>
        <begin position="1"/>
        <end position="22"/>
    </location>
</feature>
<evidence type="ECO:0000313" key="3">
    <source>
        <dbReference type="EMBL" id="SER83424.1"/>
    </source>
</evidence>
<keyword evidence="2" id="KW-0732">Signal</keyword>
<accession>A0A1H9SEK9</accession>
<gene>
    <name evidence="3" type="ORF">SAMN04487944_1112</name>
</gene>
<dbReference type="Proteomes" id="UP000199687">
    <property type="component" value="Unassembled WGS sequence"/>
</dbReference>
<feature type="chain" id="PRO_5039616601" evidence="2">
    <location>
        <begin position="23"/>
        <end position="329"/>
    </location>
</feature>
<feature type="compositionally biased region" description="Basic and acidic residues" evidence="1">
    <location>
        <begin position="35"/>
        <end position="46"/>
    </location>
</feature>
<dbReference type="OrthoDB" id="193257at2"/>